<organism evidence="2 3">
    <name type="scientific">Sinobaca qinghaiensis</name>
    <dbReference type="NCBI Taxonomy" id="342944"/>
    <lineage>
        <taxon>Bacteria</taxon>
        <taxon>Bacillati</taxon>
        <taxon>Bacillota</taxon>
        <taxon>Bacilli</taxon>
        <taxon>Bacillales</taxon>
        <taxon>Sporolactobacillaceae</taxon>
        <taxon>Sinobaca</taxon>
    </lineage>
</organism>
<sequence length="265" mass="29914">MKLYFSSSLMWGKPFADILQEASRIGAEGVEIWAEQFWLQQESPAAVYSLKQELGLKFTLHACSWDINIHSINEGIRRQSVQEISKSFALAKQLGAHNVTVHPGRQSTPGLMNHSLSVYIELAMKAADYGCTLSLEQMEETPKELFSEPEQINALSHFLPEEVKVTFDTAHVPLTINPYDYLKKLERVNKIHLSDTSLDKYHVALGEGRLHLPDMLSILSKTSLPVVLEGLDQSENNDLLSRHLDYLQKSGLHSLPEQRRSFVSS</sequence>
<dbReference type="PANTHER" id="PTHR12110:SF21">
    <property type="entry name" value="XYLOSE ISOMERASE-LIKE TIM BARREL DOMAIN-CONTAINING PROTEIN"/>
    <property type="match status" value="1"/>
</dbReference>
<dbReference type="PANTHER" id="PTHR12110">
    <property type="entry name" value="HYDROXYPYRUVATE ISOMERASE"/>
    <property type="match status" value="1"/>
</dbReference>
<evidence type="ECO:0000259" key="1">
    <source>
        <dbReference type="Pfam" id="PF01261"/>
    </source>
</evidence>
<keyword evidence="3" id="KW-1185">Reference proteome</keyword>
<dbReference type="RefSeq" id="WP_120191844.1">
    <property type="nucleotide sequence ID" value="NZ_RAPK01000006.1"/>
</dbReference>
<protein>
    <submittedName>
        <fullName evidence="2">Sugar phosphate isomerase/epimerase</fullName>
    </submittedName>
</protein>
<dbReference type="InterPro" id="IPR036237">
    <property type="entry name" value="Xyl_isomerase-like_sf"/>
</dbReference>
<dbReference type="InterPro" id="IPR050312">
    <property type="entry name" value="IolE/XylAMocC-like"/>
</dbReference>
<dbReference type="OrthoDB" id="110795at2"/>
<evidence type="ECO:0000313" key="2">
    <source>
        <dbReference type="EMBL" id="RKD76441.1"/>
    </source>
</evidence>
<keyword evidence="2" id="KW-0413">Isomerase</keyword>
<dbReference type="GO" id="GO:0016853">
    <property type="term" value="F:isomerase activity"/>
    <property type="evidence" value="ECO:0007669"/>
    <property type="project" value="UniProtKB-KW"/>
</dbReference>
<dbReference type="Pfam" id="PF01261">
    <property type="entry name" value="AP_endonuc_2"/>
    <property type="match status" value="1"/>
</dbReference>
<gene>
    <name evidence="2" type="ORF">ATL39_0658</name>
</gene>
<evidence type="ECO:0000313" key="3">
    <source>
        <dbReference type="Proteomes" id="UP000285120"/>
    </source>
</evidence>
<dbReference type="EMBL" id="RAPK01000006">
    <property type="protein sequence ID" value="RKD76441.1"/>
    <property type="molecule type" value="Genomic_DNA"/>
</dbReference>
<accession>A0A419V8M4</accession>
<dbReference type="Proteomes" id="UP000285120">
    <property type="component" value="Unassembled WGS sequence"/>
</dbReference>
<feature type="domain" description="Xylose isomerase-like TIM barrel" evidence="1">
    <location>
        <begin position="19"/>
        <end position="248"/>
    </location>
</feature>
<dbReference type="Gene3D" id="3.20.20.150">
    <property type="entry name" value="Divalent-metal-dependent TIM barrel enzymes"/>
    <property type="match status" value="1"/>
</dbReference>
<reference evidence="2 3" key="1">
    <citation type="submission" date="2018-09" db="EMBL/GenBank/DDBJ databases">
        <title>Genomic Encyclopedia of Archaeal and Bacterial Type Strains, Phase II (KMG-II): from individual species to whole genera.</title>
        <authorList>
            <person name="Goeker M."/>
        </authorList>
    </citation>
    <scope>NUCLEOTIDE SEQUENCE [LARGE SCALE GENOMIC DNA]</scope>
    <source>
        <strain evidence="2 3">DSM 17008</strain>
    </source>
</reference>
<dbReference type="SUPFAM" id="SSF51658">
    <property type="entry name" value="Xylose isomerase-like"/>
    <property type="match status" value="1"/>
</dbReference>
<dbReference type="InterPro" id="IPR013022">
    <property type="entry name" value="Xyl_isomerase-like_TIM-brl"/>
</dbReference>
<dbReference type="AlphaFoldDB" id="A0A419V8M4"/>
<proteinExistence type="predicted"/>
<name>A0A419V8M4_9BACL</name>
<comment type="caution">
    <text evidence="2">The sequence shown here is derived from an EMBL/GenBank/DDBJ whole genome shotgun (WGS) entry which is preliminary data.</text>
</comment>